<keyword evidence="3" id="KW-0433">Leucine-rich repeat</keyword>
<evidence type="ECO:0000256" key="9">
    <source>
        <dbReference type="ARBA" id="ARBA00064594"/>
    </source>
</evidence>
<feature type="region of interest" description="Disordered" evidence="12">
    <location>
        <begin position="276"/>
        <end position="382"/>
    </location>
</feature>
<proteinExistence type="inferred from homology"/>
<comment type="similarity">
    <text evidence="8">Belongs to the CEP72 family.</text>
</comment>
<dbReference type="STRING" id="246437.L9LC78"/>
<organism evidence="14 15">
    <name type="scientific">Tupaia chinensis</name>
    <name type="common">Chinese tree shrew</name>
    <name type="synonym">Tupaia belangeri chinensis</name>
    <dbReference type="NCBI Taxonomy" id="246437"/>
    <lineage>
        <taxon>Eukaryota</taxon>
        <taxon>Metazoa</taxon>
        <taxon>Chordata</taxon>
        <taxon>Craniata</taxon>
        <taxon>Vertebrata</taxon>
        <taxon>Euteleostomi</taxon>
        <taxon>Mammalia</taxon>
        <taxon>Eutheria</taxon>
        <taxon>Euarchontoglires</taxon>
        <taxon>Scandentia</taxon>
        <taxon>Tupaiidae</taxon>
        <taxon>Tupaia</taxon>
    </lineage>
</organism>
<feature type="compositionally biased region" description="Low complexity" evidence="12">
    <location>
        <begin position="280"/>
        <end position="293"/>
    </location>
</feature>
<feature type="compositionally biased region" description="Basic residues" evidence="12">
    <location>
        <begin position="230"/>
        <end position="240"/>
    </location>
</feature>
<comment type="subcellular location">
    <subcellularLocation>
        <location evidence="1">Cytoplasm</location>
        <location evidence="1">Cytoskeleton</location>
        <location evidence="1">Microtubule organizing center</location>
        <location evidence="1">Centrosome</location>
    </subcellularLocation>
</comment>
<evidence type="ECO:0000256" key="5">
    <source>
        <dbReference type="ARBA" id="ARBA00023054"/>
    </source>
</evidence>
<gene>
    <name evidence="14" type="ORF">TREES_T100010398</name>
</gene>
<reference evidence="15" key="1">
    <citation type="submission" date="2012-07" db="EMBL/GenBank/DDBJ databases">
        <title>Genome of the Chinese tree shrew, a rising model animal genetically related to primates.</title>
        <authorList>
            <person name="Zhang G."/>
            <person name="Fan Y."/>
            <person name="Yao Y."/>
            <person name="Huang Z."/>
        </authorList>
    </citation>
    <scope>NUCLEOTIDE SEQUENCE [LARGE SCALE GENOMIC DNA]</scope>
</reference>
<accession>L9LC78</accession>
<dbReference type="Proteomes" id="UP000011518">
    <property type="component" value="Unassembled WGS sequence"/>
</dbReference>
<dbReference type="PANTHER" id="PTHR23311">
    <property type="entry name" value="HEAT SHOCK REGULATED 2"/>
    <property type="match status" value="1"/>
</dbReference>
<feature type="non-terminal residue" evidence="14">
    <location>
        <position position="1"/>
    </location>
</feature>
<dbReference type="eggNOG" id="ENOG502QV2Y">
    <property type="taxonomic scope" value="Eukaryota"/>
</dbReference>
<dbReference type="GO" id="GO:0034451">
    <property type="term" value="C:centriolar satellite"/>
    <property type="evidence" value="ECO:0007669"/>
    <property type="project" value="TreeGrafter"/>
</dbReference>
<comment type="subunit">
    <text evidence="9">Interacts with KIZ, PCM1 and CDK5RAP2.</text>
</comment>
<name>L9LC78_TUPCH</name>
<dbReference type="SMART" id="SM00446">
    <property type="entry name" value="LRRcap"/>
    <property type="match status" value="1"/>
</dbReference>
<dbReference type="Gene3D" id="3.80.10.10">
    <property type="entry name" value="Ribonuclease Inhibitor"/>
    <property type="match status" value="1"/>
</dbReference>
<evidence type="ECO:0000256" key="8">
    <source>
        <dbReference type="ARBA" id="ARBA00061023"/>
    </source>
</evidence>
<keyword evidence="15" id="KW-1185">Reference proteome</keyword>
<evidence type="ECO:0000256" key="1">
    <source>
        <dbReference type="ARBA" id="ARBA00004300"/>
    </source>
</evidence>
<dbReference type="GO" id="GO:0007051">
    <property type="term" value="P:spindle organization"/>
    <property type="evidence" value="ECO:0007669"/>
    <property type="project" value="TreeGrafter"/>
</dbReference>
<evidence type="ECO:0000256" key="2">
    <source>
        <dbReference type="ARBA" id="ARBA00022490"/>
    </source>
</evidence>
<dbReference type="Gene3D" id="1.10.287.1490">
    <property type="match status" value="1"/>
</dbReference>
<dbReference type="InterPro" id="IPR055320">
    <property type="entry name" value="CEP72-like"/>
</dbReference>
<feature type="compositionally biased region" description="Polar residues" evidence="12">
    <location>
        <begin position="216"/>
        <end position="228"/>
    </location>
</feature>
<feature type="region of interest" description="Disordered" evidence="12">
    <location>
        <begin position="208"/>
        <end position="255"/>
    </location>
</feature>
<evidence type="ECO:0000256" key="3">
    <source>
        <dbReference type="ARBA" id="ARBA00022614"/>
    </source>
</evidence>
<protein>
    <recommendedName>
        <fullName evidence="10">Centrosomal protein of 72 kDa</fullName>
    </recommendedName>
</protein>
<evidence type="ECO:0000313" key="14">
    <source>
        <dbReference type="EMBL" id="ELW72675.1"/>
    </source>
</evidence>
<dbReference type="SUPFAM" id="SSF52058">
    <property type="entry name" value="L domain-like"/>
    <property type="match status" value="1"/>
</dbReference>
<evidence type="ECO:0000313" key="15">
    <source>
        <dbReference type="Proteomes" id="UP000011518"/>
    </source>
</evidence>
<dbReference type="Pfam" id="PF14580">
    <property type="entry name" value="LRR_9"/>
    <property type="match status" value="1"/>
</dbReference>
<dbReference type="FunFam" id="3.80.10.10:FF:000489">
    <property type="entry name" value="Centrosomal protein of 72 kDa"/>
    <property type="match status" value="1"/>
</dbReference>
<dbReference type="InterPro" id="IPR003603">
    <property type="entry name" value="U2A'_phosphoprotein32A_C"/>
</dbReference>
<keyword evidence="6" id="KW-0206">Cytoskeleton</keyword>
<sequence length="613" mass="67009">LAELRSLSIPGTYQEKITHLGNSLMNLTGLKSLDLSRNSLVSLEGIQYLLALQSLNLYYNCVSSLAEVLRLHPLTELVDVDLRLNPVVRSESDYRLFVVHMLPRLRQLDDRPVRESERKASQLHFASEDSLDTKESCLAAVGVGRPGHLRGRCAHTPASACLAMDADDEAVLNLIAECEWDLSNPPGSASSTQECEADCYSPKVAFSKPEPRYPLSPQSMQHQRGDSTQGHRRRKSHPRGRCPEKTLQNPCSGEPEASCLFKPRAHFTPYPDSVMEDVASSSQKSSLSTWQVSEPLPTPETCRKTRGPGGRAQECPSHLGRTSGPPSPEGSLSTPRRSESRSEGASSRPEASETDMQSQSCGVSASDCGEPPPACSPARPRRKATPEAALLQALLNLVDGYWGSHRPLQSHATFLAQARHILSSAGELAAARDTATAVSEELCQSLENGTLPGHPAELQQHSRQTADMLAALSSTRGEMDDLRQHLDRSSEESSSLRSLLSSMKAEVQTTGTTTALRAEITGLETSVKQLSSEIAELRQHLQHYDQIQELTRMLQESHSSLVSTNEHLLRELGQARAQHRAEVEQLHWSYQELKKTMALTLHGSAGPGGRPAC</sequence>
<dbReference type="PROSITE" id="PS51450">
    <property type="entry name" value="LRR"/>
    <property type="match status" value="2"/>
</dbReference>
<keyword evidence="2" id="KW-0963">Cytoplasm</keyword>
<evidence type="ECO:0000256" key="10">
    <source>
        <dbReference type="ARBA" id="ARBA00070210"/>
    </source>
</evidence>
<dbReference type="InterPro" id="IPR001611">
    <property type="entry name" value="Leu-rich_rpt"/>
</dbReference>
<dbReference type="InParanoid" id="L9LC78"/>
<evidence type="ECO:0000259" key="13">
    <source>
        <dbReference type="SMART" id="SM00446"/>
    </source>
</evidence>
<evidence type="ECO:0000256" key="11">
    <source>
        <dbReference type="SAM" id="Coils"/>
    </source>
</evidence>
<dbReference type="InterPro" id="IPR032675">
    <property type="entry name" value="LRR_dom_sf"/>
</dbReference>
<feature type="domain" description="U2A'/phosphoprotein 32 family A C-terminal" evidence="13">
    <location>
        <begin position="91"/>
        <end position="109"/>
    </location>
</feature>
<dbReference type="FunCoup" id="L9LC78">
    <property type="interactions" value="1045"/>
</dbReference>
<dbReference type="EMBL" id="KB320397">
    <property type="protein sequence ID" value="ELW72675.1"/>
    <property type="molecule type" value="Genomic_DNA"/>
</dbReference>
<evidence type="ECO:0000256" key="4">
    <source>
        <dbReference type="ARBA" id="ARBA00022737"/>
    </source>
</evidence>
<feature type="compositionally biased region" description="Polar residues" evidence="12">
    <location>
        <begin position="354"/>
        <end position="363"/>
    </location>
</feature>
<reference evidence="15" key="2">
    <citation type="journal article" date="2013" name="Nat. Commun.">
        <title>Genome of the Chinese tree shrew.</title>
        <authorList>
            <person name="Fan Y."/>
            <person name="Huang Z.Y."/>
            <person name="Cao C.C."/>
            <person name="Chen C.S."/>
            <person name="Chen Y.X."/>
            <person name="Fan D.D."/>
            <person name="He J."/>
            <person name="Hou H.L."/>
            <person name="Hu L."/>
            <person name="Hu X.T."/>
            <person name="Jiang X.T."/>
            <person name="Lai R."/>
            <person name="Lang Y.S."/>
            <person name="Liang B."/>
            <person name="Liao S.G."/>
            <person name="Mu D."/>
            <person name="Ma Y.Y."/>
            <person name="Niu Y.Y."/>
            <person name="Sun X.Q."/>
            <person name="Xia J.Q."/>
            <person name="Xiao J."/>
            <person name="Xiong Z.Q."/>
            <person name="Xu L."/>
            <person name="Yang L."/>
            <person name="Zhang Y."/>
            <person name="Zhao W."/>
            <person name="Zhao X.D."/>
            <person name="Zheng Y.T."/>
            <person name="Zhou J.M."/>
            <person name="Zhu Y.B."/>
            <person name="Zhang G.J."/>
            <person name="Wang J."/>
            <person name="Yao Y.G."/>
        </authorList>
    </citation>
    <scope>NUCLEOTIDE SEQUENCE [LARGE SCALE GENOMIC DNA]</scope>
</reference>
<dbReference type="AlphaFoldDB" id="L9LC78"/>
<dbReference type="GO" id="GO:1904779">
    <property type="term" value="P:regulation of protein localization to centrosome"/>
    <property type="evidence" value="ECO:0007669"/>
    <property type="project" value="TreeGrafter"/>
</dbReference>
<dbReference type="PANTHER" id="PTHR23311:SF7">
    <property type="entry name" value="CENTROSOMAL PROTEIN OF 72 KDA"/>
    <property type="match status" value="1"/>
</dbReference>
<dbReference type="GO" id="GO:0007099">
    <property type="term" value="P:centriole replication"/>
    <property type="evidence" value="ECO:0007669"/>
    <property type="project" value="TreeGrafter"/>
</dbReference>
<keyword evidence="5 11" id="KW-0175">Coiled coil</keyword>
<comment type="function">
    <text evidence="7">Involved in the recruitment of key centrosomal proteins to the centrosome. Provides centrosomal microtubule-nucleation activity on the gamma-tubulin ring complexes (gamma-TuRCs) and has critical roles in forming a focused bipolar spindle, which is needed for proper tension generation between sister chromatids. Required for localization of KIZ, AKAP9 and gamma-tubulin ring complexes (gamma-TuRCs). Involved in centriole duplication. Required for CDK5RAP22, CEP152, WDR62 and CEP63 centrosomal localization and promotes the centrosomal localization of CDK2.</text>
</comment>
<evidence type="ECO:0000256" key="6">
    <source>
        <dbReference type="ARBA" id="ARBA00023212"/>
    </source>
</evidence>
<feature type="coiled-coil region" evidence="11">
    <location>
        <begin position="520"/>
        <end position="547"/>
    </location>
</feature>
<keyword evidence="4" id="KW-0677">Repeat</keyword>
<evidence type="ECO:0000256" key="7">
    <source>
        <dbReference type="ARBA" id="ARBA00059385"/>
    </source>
</evidence>
<evidence type="ECO:0000256" key="12">
    <source>
        <dbReference type="SAM" id="MobiDB-lite"/>
    </source>
</evidence>